<evidence type="ECO:0000313" key="2">
    <source>
        <dbReference type="Proteomes" id="UP001595834"/>
    </source>
</evidence>
<organism evidence="1 2">
    <name type="scientific">Streptomyces mauvecolor</name>
    <dbReference type="NCBI Taxonomy" id="58345"/>
    <lineage>
        <taxon>Bacteria</taxon>
        <taxon>Bacillati</taxon>
        <taxon>Actinomycetota</taxon>
        <taxon>Actinomycetes</taxon>
        <taxon>Kitasatosporales</taxon>
        <taxon>Streptomycetaceae</taxon>
        <taxon>Streptomyces</taxon>
    </lineage>
</organism>
<gene>
    <name evidence="1" type="ORF">ACFPFX_11380</name>
</gene>
<keyword evidence="2" id="KW-1185">Reference proteome</keyword>
<dbReference type="PANTHER" id="PTHR34846">
    <property type="entry name" value="4-CARBOXYMUCONOLACTONE DECARBOXYLASE FAMILY PROTEIN (AFU_ORTHOLOGUE AFUA_6G11590)"/>
    <property type="match status" value="1"/>
</dbReference>
<proteinExistence type="predicted"/>
<accession>A0ABV9UNC3</accession>
<dbReference type="RefSeq" id="WP_381226454.1">
    <property type="nucleotide sequence ID" value="NZ_BAAASQ010000038.1"/>
</dbReference>
<dbReference type="EMBL" id="JBHSIZ010000011">
    <property type="protein sequence ID" value="MFC4956895.1"/>
    <property type="molecule type" value="Genomic_DNA"/>
</dbReference>
<sequence length="221" mass="24708">MSRIALLEPPYTDQAGALLARMMPGDAQPIGLFRMFARNLSMAGAMHGWGRYELGRQLTLTMREREIVIDRTCARCGCEYEWGVHMTTFAERVELTRKQAMSLVHGGPGDPCWTSEPERLLILAVDMLHERSDIDDALWARLASVFDDLQLLDLLLLCGWYHAVSFAARTARIPHEPGTPRFSHFTEVPDDHTGEETLPAAARADTTRRIANTPLAFGGSQ</sequence>
<name>A0ABV9UNC3_9ACTN</name>
<comment type="caution">
    <text evidence="1">The sequence shown here is derived from an EMBL/GenBank/DDBJ whole genome shotgun (WGS) entry which is preliminary data.</text>
</comment>
<protein>
    <submittedName>
        <fullName evidence="1">Carboxymuconolactone decarboxylase family protein</fullName>
    </submittedName>
</protein>
<dbReference type="Gene3D" id="1.20.1290.10">
    <property type="entry name" value="AhpD-like"/>
    <property type="match status" value="1"/>
</dbReference>
<evidence type="ECO:0000313" key="1">
    <source>
        <dbReference type="EMBL" id="MFC4956895.1"/>
    </source>
</evidence>
<dbReference type="PANTHER" id="PTHR34846:SF5">
    <property type="entry name" value="CARBOXYMUCONOLACTONE DECARBOXYLASE-LIKE DOMAIN-CONTAINING PROTEIN"/>
    <property type="match status" value="1"/>
</dbReference>
<dbReference type="Proteomes" id="UP001595834">
    <property type="component" value="Unassembled WGS sequence"/>
</dbReference>
<reference evidence="2" key="1">
    <citation type="journal article" date="2019" name="Int. J. Syst. Evol. Microbiol.">
        <title>The Global Catalogue of Microorganisms (GCM) 10K type strain sequencing project: providing services to taxonomists for standard genome sequencing and annotation.</title>
        <authorList>
            <consortium name="The Broad Institute Genomics Platform"/>
            <consortium name="The Broad Institute Genome Sequencing Center for Infectious Disease"/>
            <person name="Wu L."/>
            <person name="Ma J."/>
        </authorList>
    </citation>
    <scope>NUCLEOTIDE SEQUENCE [LARGE SCALE GENOMIC DNA]</scope>
    <source>
        <strain evidence="2">CCM 7224</strain>
    </source>
</reference>
<dbReference type="SUPFAM" id="SSF69118">
    <property type="entry name" value="AhpD-like"/>
    <property type="match status" value="1"/>
</dbReference>
<dbReference type="InterPro" id="IPR029032">
    <property type="entry name" value="AhpD-like"/>
</dbReference>